<protein>
    <submittedName>
        <fullName evidence="2">Uncharacterized protein</fullName>
    </submittedName>
</protein>
<feature type="transmembrane region" description="Helical" evidence="1">
    <location>
        <begin position="474"/>
        <end position="492"/>
    </location>
</feature>
<gene>
    <name evidence="2" type="ORF">A3B45_00290</name>
</gene>
<evidence type="ECO:0000313" key="3">
    <source>
        <dbReference type="Proteomes" id="UP000178565"/>
    </source>
</evidence>
<organism evidence="2 3">
    <name type="scientific">Candidatus Daviesbacteria bacterium RIFCSPLOWO2_01_FULL_39_12</name>
    <dbReference type="NCBI Taxonomy" id="1797785"/>
    <lineage>
        <taxon>Bacteria</taxon>
        <taxon>Candidatus Daviesiibacteriota</taxon>
    </lineage>
</organism>
<feature type="transmembrane region" description="Helical" evidence="1">
    <location>
        <begin position="338"/>
        <end position="356"/>
    </location>
</feature>
<dbReference type="STRING" id="1797785.A3B45_00290"/>
<feature type="transmembrane region" description="Helical" evidence="1">
    <location>
        <begin position="440"/>
        <end position="462"/>
    </location>
</feature>
<evidence type="ECO:0000256" key="1">
    <source>
        <dbReference type="SAM" id="Phobius"/>
    </source>
</evidence>
<dbReference type="EMBL" id="MFDM01000023">
    <property type="protein sequence ID" value="OGE42632.1"/>
    <property type="molecule type" value="Genomic_DNA"/>
</dbReference>
<proteinExistence type="predicted"/>
<feature type="transmembrane region" description="Helical" evidence="1">
    <location>
        <begin position="264"/>
        <end position="282"/>
    </location>
</feature>
<name>A0A1F5KP17_9BACT</name>
<keyword evidence="1" id="KW-0472">Membrane</keyword>
<feature type="transmembrane region" description="Helical" evidence="1">
    <location>
        <begin position="401"/>
        <end position="420"/>
    </location>
</feature>
<feature type="transmembrane region" description="Helical" evidence="1">
    <location>
        <begin position="209"/>
        <end position="229"/>
    </location>
</feature>
<reference evidence="2 3" key="1">
    <citation type="journal article" date="2016" name="Nat. Commun.">
        <title>Thousands of microbial genomes shed light on interconnected biogeochemical processes in an aquifer system.</title>
        <authorList>
            <person name="Anantharaman K."/>
            <person name="Brown C.T."/>
            <person name="Hug L.A."/>
            <person name="Sharon I."/>
            <person name="Castelle C.J."/>
            <person name="Probst A.J."/>
            <person name="Thomas B.C."/>
            <person name="Singh A."/>
            <person name="Wilkins M.J."/>
            <person name="Karaoz U."/>
            <person name="Brodie E.L."/>
            <person name="Williams K.H."/>
            <person name="Hubbard S.S."/>
            <person name="Banfield J.F."/>
        </authorList>
    </citation>
    <scope>NUCLEOTIDE SEQUENCE [LARGE SCALE GENOMIC DNA]</scope>
</reference>
<sequence length="630" mass="72146">MVSKRNLLIFLNLFLTAAIIWKIIFSTYGSILSFSFWLDDWPLVWGVSQQTSPFFNPTKVVWNFEDERFTVREGFAQIWATGFLMHFFQLDPYWFHLFGLSVKFLASLSLILAGWLLTKNFLIGAISGLIFAPAFIGSESLYWYNVNGAYILIFIAAISLPFFIKGILKGNVSFIISLILIAAGIILYPPRAHVFLAFPILASIWSEKIFNKQLLIKIIILTAVIFLSYKLPAGGGAENQAYRAVIHRLIVFSGDGLNAGNHMFFTYPLVAIPLSIFSPLFLQNMIDLPQKLFFGTIPRPLASFYLWNFILFPAIWMVSLSALFKIKKDSLKLLKSKMFLLWLGIGPIWAIVNELIRNYFLEGRFWDYPTHFLFTLSVLLILFSIYCYLELKKTGWSVISKVLLSCLVLIEVSYIVNWAFDPLIHPASTSISRYLTLPNAFGSIFLASLIGLVFLLLFELFLRSKNWKNLTLKLLVQPGLVLTTFIIIYFIFHTVTSNINLSKLFIENRLLPIRDHRNVSRILNTITADLKSADKPAVVLFDSWDYAEVFAIFVHTGHSLAIWGKISNPKEFPRVYYDEKKLISEFPDLCKRFKITAKNLYRFRVEIDKATNISEQFPKLSCSNSIPAAL</sequence>
<feature type="transmembrane region" description="Helical" evidence="1">
    <location>
        <begin position="368"/>
        <end position="389"/>
    </location>
</feature>
<feature type="transmembrane region" description="Helical" evidence="1">
    <location>
        <begin position="7"/>
        <end position="38"/>
    </location>
</feature>
<feature type="transmembrane region" description="Helical" evidence="1">
    <location>
        <begin position="120"/>
        <end position="136"/>
    </location>
</feature>
<feature type="transmembrane region" description="Helical" evidence="1">
    <location>
        <begin position="93"/>
        <end position="113"/>
    </location>
</feature>
<accession>A0A1F5KP17</accession>
<feature type="transmembrane region" description="Helical" evidence="1">
    <location>
        <begin position="302"/>
        <end position="326"/>
    </location>
</feature>
<comment type="caution">
    <text evidence="2">The sequence shown here is derived from an EMBL/GenBank/DDBJ whole genome shotgun (WGS) entry which is preliminary data.</text>
</comment>
<feature type="transmembrane region" description="Helical" evidence="1">
    <location>
        <begin position="171"/>
        <end position="189"/>
    </location>
</feature>
<dbReference type="AlphaFoldDB" id="A0A1F5KP17"/>
<evidence type="ECO:0000313" key="2">
    <source>
        <dbReference type="EMBL" id="OGE42632.1"/>
    </source>
</evidence>
<dbReference type="Proteomes" id="UP000178565">
    <property type="component" value="Unassembled WGS sequence"/>
</dbReference>
<keyword evidence="1" id="KW-0812">Transmembrane</keyword>
<feature type="transmembrane region" description="Helical" evidence="1">
    <location>
        <begin position="142"/>
        <end position="164"/>
    </location>
</feature>
<keyword evidence="1" id="KW-1133">Transmembrane helix</keyword>